<proteinExistence type="predicted"/>
<sequence>MDQRLSACSKLLLSKLLTQKLMQYPLPLMLSSWTARCP</sequence>
<organism evidence="1">
    <name type="scientific">Arundo donax</name>
    <name type="common">Giant reed</name>
    <name type="synonym">Donax arundinaceus</name>
    <dbReference type="NCBI Taxonomy" id="35708"/>
    <lineage>
        <taxon>Eukaryota</taxon>
        <taxon>Viridiplantae</taxon>
        <taxon>Streptophyta</taxon>
        <taxon>Embryophyta</taxon>
        <taxon>Tracheophyta</taxon>
        <taxon>Spermatophyta</taxon>
        <taxon>Magnoliopsida</taxon>
        <taxon>Liliopsida</taxon>
        <taxon>Poales</taxon>
        <taxon>Poaceae</taxon>
        <taxon>PACMAD clade</taxon>
        <taxon>Arundinoideae</taxon>
        <taxon>Arundineae</taxon>
        <taxon>Arundo</taxon>
    </lineage>
</organism>
<accession>A0A0A9C4H5</accession>
<dbReference type="AlphaFoldDB" id="A0A0A9C4H5"/>
<dbReference type="EMBL" id="GBRH01229600">
    <property type="protein sequence ID" value="JAD68295.1"/>
    <property type="molecule type" value="Transcribed_RNA"/>
</dbReference>
<name>A0A0A9C4H5_ARUDO</name>
<reference evidence="1" key="2">
    <citation type="journal article" date="2015" name="Data Brief">
        <title>Shoot transcriptome of the giant reed, Arundo donax.</title>
        <authorList>
            <person name="Barrero R.A."/>
            <person name="Guerrero F.D."/>
            <person name="Moolhuijzen P."/>
            <person name="Goolsby J.A."/>
            <person name="Tidwell J."/>
            <person name="Bellgard S.E."/>
            <person name="Bellgard M.I."/>
        </authorList>
    </citation>
    <scope>NUCLEOTIDE SEQUENCE</scope>
    <source>
        <tissue evidence="1">Shoot tissue taken approximately 20 cm above the soil surface</tissue>
    </source>
</reference>
<protein>
    <submittedName>
        <fullName evidence="1">Uncharacterized protein</fullName>
    </submittedName>
</protein>
<reference evidence="1" key="1">
    <citation type="submission" date="2014-09" db="EMBL/GenBank/DDBJ databases">
        <authorList>
            <person name="Magalhaes I.L.F."/>
            <person name="Oliveira U."/>
            <person name="Santos F.R."/>
            <person name="Vidigal T.H.D.A."/>
            <person name="Brescovit A.D."/>
            <person name="Santos A.J."/>
        </authorList>
    </citation>
    <scope>NUCLEOTIDE SEQUENCE</scope>
    <source>
        <tissue evidence="1">Shoot tissue taken approximately 20 cm above the soil surface</tissue>
    </source>
</reference>
<evidence type="ECO:0000313" key="1">
    <source>
        <dbReference type="EMBL" id="JAD68295.1"/>
    </source>
</evidence>